<sequence length="346" mass="37256">MRPNKPNPPVLLTTSHKVTPGRLSDFSVGARGLVSAAQRSPGCLGGSVTGSPTDNGVWQIVCRFTDEAAADAWARSSSNARWGRYMQKYSMQIGVTFSNGVTSVDESTAQAMSPVYDDDLEPARAPRGKRRVVLAVFVFVVFFGAVIVANGMAVKMLPNVPPLVRILVLCFAMTGLAAWVLPPLLGRGGGDAAAVEPAPEKPRRTREPVINTPKTRRRAPEVDRRGRRIEPAPRPEPTPAPVAAEPPRGSGRRGKQAPRPMPASSTLTTIEPVGPPPQARRRADRRPNAAQEQQRRRQEPEPVRLRPLNIDPGPMMESPVPPPAAAPLPAPRGGFFPTSPHKGPRT</sequence>
<evidence type="ECO:0000259" key="3">
    <source>
        <dbReference type="Pfam" id="PF03992"/>
    </source>
</evidence>
<gene>
    <name evidence="4" type="ORF">CLV43_109269</name>
</gene>
<dbReference type="InterPro" id="IPR011008">
    <property type="entry name" value="Dimeric_a/b-barrel"/>
</dbReference>
<evidence type="ECO:0000256" key="2">
    <source>
        <dbReference type="SAM" id="Phobius"/>
    </source>
</evidence>
<dbReference type="EMBL" id="PVTF01000009">
    <property type="protein sequence ID" value="PRY38049.1"/>
    <property type="molecule type" value="Genomic_DNA"/>
</dbReference>
<feature type="compositionally biased region" description="Pro residues" evidence="1">
    <location>
        <begin position="319"/>
        <end position="330"/>
    </location>
</feature>
<feature type="transmembrane region" description="Helical" evidence="2">
    <location>
        <begin position="163"/>
        <end position="181"/>
    </location>
</feature>
<feature type="compositionally biased region" description="Basic and acidic residues" evidence="1">
    <location>
        <begin position="198"/>
        <end position="207"/>
    </location>
</feature>
<keyword evidence="5" id="KW-1185">Reference proteome</keyword>
<accession>A0A2T0SXC7</accession>
<keyword evidence="2" id="KW-0472">Membrane</keyword>
<dbReference type="Pfam" id="PF03992">
    <property type="entry name" value="ABM"/>
    <property type="match status" value="1"/>
</dbReference>
<keyword evidence="4" id="KW-0503">Monooxygenase</keyword>
<keyword evidence="2" id="KW-0812">Transmembrane</keyword>
<dbReference type="SUPFAM" id="SSF54909">
    <property type="entry name" value="Dimeric alpha+beta barrel"/>
    <property type="match status" value="1"/>
</dbReference>
<feature type="transmembrane region" description="Helical" evidence="2">
    <location>
        <begin position="132"/>
        <end position="151"/>
    </location>
</feature>
<feature type="compositionally biased region" description="Basic and acidic residues" evidence="1">
    <location>
        <begin position="293"/>
        <end position="304"/>
    </location>
</feature>
<reference evidence="4 5" key="1">
    <citation type="submission" date="2018-03" db="EMBL/GenBank/DDBJ databases">
        <title>Genomic Encyclopedia of Archaeal and Bacterial Type Strains, Phase II (KMG-II): from individual species to whole genera.</title>
        <authorList>
            <person name="Goeker M."/>
        </authorList>
    </citation>
    <scope>NUCLEOTIDE SEQUENCE [LARGE SCALE GENOMIC DNA]</scope>
    <source>
        <strain evidence="4 5">DSM 44720</strain>
    </source>
</reference>
<dbReference type="InterPro" id="IPR007138">
    <property type="entry name" value="ABM_dom"/>
</dbReference>
<dbReference type="GO" id="GO:0004497">
    <property type="term" value="F:monooxygenase activity"/>
    <property type="evidence" value="ECO:0007669"/>
    <property type="project" value="UniProtKB-KW"/>
</dbReference>
<dbReference type="OrthoDB" id="6986893at2"/>
<feature type="domain" description="ABM" evidence="3">
    <location>
        <begin position="14"/>
        <end position="77"/>
    </location>
</feature>
<keyword evidence="2" id="KW-1133">Transmembrane helix</keyword>
<dbReference type="RefSeq" id="WP_106191044.1">
    <property type="nucleotide sequence ID" value="NZ_PVTF01000009.1"/>
</dbReference>
<organism evidence="4 5">
    <name type="scientific">Umezawaea tangerina</name>
    <dbReference type="NCBI Taxonomy" id="84725"/>
    <lineage>
        <taxon>Bacteria</taxon>
        <taxon>Bacillati</taxon>
        <taxon>Actinomycetota</taxon>
        <taxon>Actinomycetes</taxon>
        <taxon>Pseudonocardiales</taxon>
        <taxon>Pseudonocardiaceae</taxon>
        <taxon>Umezawaea</taxon>
    </lineage>
</organism>
<name>A0A2T0SXC7_9PSEU</name>
<feature type="compositionally biased region" description="Basic and acidic residues" evidence="1">
    <location>
        <begin position="218"/>
        <end position="233"/>
    </location>
</feature>
<keyword evidence="4" id="KW-0560">Oxidoreductase</keyword>
<comment type="caution">
    <text evidence="4">The sequence shown here is derived from an EMBL/GenBank/DDBJ whole genome shotgun (WGS) entry which is preliminary data.</text>
</comment>
<evidence type="ECO:0000256" key="1">
    <source>
        <dbReference type="SAM" id="MobiDB-lite"/>
    </source>
</evidence>
<protein>
    <submittedName>
        <fullName evidence="4">Antibiotic biosynthesis monooxygenase (ABM) superfamily enzyme</fullName>
    </submittedName>
</protein>
<proteinExistence type="predicted"/>
<feature type="region of interest" description="Disordered" evidence="1">
    <location>
        <begin position="190"/>
        <end position="346"/>
    </location>
</feature>
<evidence type="ECO:0000313" key="4">
    <source>
        <dbReference type="EMBL" id="PRY38049.1"/>
    </source>
</evidence>
<dbReference type="AlphaFoldDB" id="A0A2T0SXC7"/>
<dbReference type="Proteomes" id="UP000239494">
    <property type="component" value="Unassembled WGS sequence"/>
</dbReference>
<dbReference type="Gene3D" id="3.30.70.100">
    <property type="match status" value="1"/>
</dbReference>
<evidence type="ECO:0000313" key="5">
    <source>
        <dbReference type="Proteomes" id="UP000239494"/>
    </source>
</evidence>